<dbReference type="Pfam" id="PF13516">
    <property type="entry name" value="LRR_6"/>
    <property type="match status" value="4"/>
</dbReference>
<dbReference type="InterPro" id="IPR052394">
    <property type="entry name" value="LRR-containing"/>
</dbReference>
<dbReference type="PANTHER" id="PTHR24114:SF2">
    <property type="entry name" value="F-BOX DOMAIN-CONTAINING PROTEIN-RELATED"/>
    <property type="match status" value="1"/>
</dbReference>
<sequence>MTFCSVWVNVKHSLFGGSSYNCRRQEAAWSENWDSDEESEGENAQPWRFWRKFSLRRGDKGKRDLLHREDDEKYDASHKLFPDENCKRTNSLKPPPKPPRLFLFRSSSISTPRSSFVGPPDRNSFVMSQAYQSSRARDSNVPTAHVVPVQKENGTISKQLVNNNNIQNEIQKPDDEKPLINEFDTIMLGSPYSSSKIKIVTPDLNPRRTIGRSRKMSVDVSSSDSHRLVIQNASELLCQTLDPTILLDELSEKQVVSAIDYQAFKGHPDRRLVCESLMQSLMEGTLSQFTSFCDVLKSKLTYEDIAVILDVMKETYDIIFNIPVTGVCSTGIPDEDKSITFEIGYFNNQLGKLKPLVQLEKARDYKRYSRDSMLLKRSSRISYMSSSSDTTLIDEVAGLDLSVPMINISISGYSLRGSRAKAVATLIEKYDCILELHVGKTQMHGADIGTLAVGLPKSNISVLDLRLNSVGNDGAKLLSCFLQKNASIKNLNLSSTGVDSDGFKNICEALKHSTCINELDFSFLEVADSGCIAIGNMLKQNRSLTKLRLRSANISWIGCGILFEGVQQSKTLIELDMSRNFIGDDGIEMMCRHLNDKTSLLELNLENCGITASGCSLLADVIQSYKTIKNLDLSSNFIADSGISKLAASLERNKSIKTLGLNMCGITNDGFSKLLDVLECNPTITLMKLCYNRLGREFTNPAAASDDLRYRVRIVTSSNPKLKLLLWGNAFDDA</sequence>
<proteinExistence type="predicted"/>
<dbReference type="OrthoDB" id="120976at2759"/>
<reference evidence="1" key="1">
    <citation type="submission" date="2018-11" db="EMBL/GenBank/DDBJ databases">
        <authorList>
            <person name="Alioto T."/>
            <person name="Alioto T."/>
        </authorList>
    </citation>
    <scope>NUCLEOTIDE SEQUENCE</scope>
</reference>
<evidence type="ECO:0000313" key="1">
    <source>
        <dbReference type="EMBL" id="VDI61969.1"/>
    </source>
</evidence>
<name>A0A8B6GC00_MYTGA</name>
<dbReference type="PANTHER" id="PTHR24114">
    <property type="entry name" value="LEUCINE RICH REPEAT FAMILY PROTEIN"/>
    <property type="match status" value="1"/>
</dbReference>
<dbReference type="AlphaFoldDB" id="A0A8B6GC00"/>
<evidence type="ECO:0000313" key="2">
    <source>
        <dbReference type="Proteomes" id="UP000596742"/>
    </source>
</evidence>
<gene>
    <name evidence="1" type="ORF">MGAL_10B000587</name>
</gene>
<dbReference type="InterPro" id="IPR032675">
    <property type="entry name" value="LRR_dom_sf"/>
</dbReference>
<dbReference type="InterPro" id="IPR011029">
    <property type="entry name" value="DEATH-like_dom_sf"/>
</dbReference>
<dbReference type="Proteomes" id="UP000596742">
    <property type="component" value="Unassembled WGS sequence"/>
</dbReference>
<dbReference type="Gene3D" id="1.10.533.10">
    <property type="entry name" value="Death Domain, Fas"/>
    <property type="match status" value="1"/>
</dbReference>
<accession>A0A8B6GC00</accession>
<dbReference type="SMART" id="SM00368">
    <property type="entry name" value="LRR_RI"/>
    <property type="match status" value="8"/>
</dbReference>
<dbReference type="Gene3D" id="3.80.10.10">
    <property type="entry name" value="Ribonuclease Inhibitor"/>
    <property type="match status" value="3"/>
</dbReference>
<protein>
    <submittedName>
        <fullName evidence="1">Uncharacterized protein</fullName>
    </submittedName>
</protein>
<dbReference type="EMBL" id="UYJE01008199">
    <property type="protein sequence ID" value="VDI61969.1"/>
    <property type="molecule type" value="Genomic_DNA"/>
</dbReference>
<organism evidence="1 2">
    <name type="scientific">Mytilus galloprovincialis</name>
    <name type="common">Mediterranean mussel</name>
    <dbReference type="NCBI Taxonomy" id="29158"/>
    <lineage>
        <taxon>Eukaryota</taxon>
        <taxon>Metazoa</taxon>
        <taxon>Spiralia</taxon>
        <taxon>Lophotrochozoa</taxon>
        <taxon>Mollusca</taxon>
        <taxon>Bivalvia</taxon>
        <taxon>Autobranchia</taxon>
        <taxon>Pteriomorphia</taxon>
        <taxon>Mytilida</taxon>
        <taxon>Mytiloidea</taxon>
        <taxon>Mytilidae</taxon>
        <taxon>Mytilinae</taxon>
        <taxon>Mytilus</taxon>
    </lineage>
</organism>
<dbReference type="InterPro" id="IPR001611">
    <property type="entry name" value="Leu-rich_rpt"/>
</dbReference>
<comment type="caution">
    <text evidence="1">The sequence shown here is derived from an EMBL/GenBank/DDBJ whole genome shotgun (WGS) entry which is preliminary data.</text>
</comment>
<dbReference type="SUPFAM" id="SSF52047">
    <property type="entry name" value="RNI-like"/>
    <property type="match status" value="1"/>
</dbReference>
<keyword evidence="2" id="KW-1185">Reference proteome</keyword>